<sequence>MSRNLPILLGVFVVMALSNAVVPVLPAFAGGAAMQGAVYAAYFFGAFVTVLPADGKRPDRPRAAHPCRASPDPRKRDPHPALSVWPAAPRLPGG</sequence>
<reference evidence="3 4" key="1">
    <citation type="submission" date="2016-01" db="EMBL/GenBank/DDBJ databases">
        <authorList>
            <person name="Manzoor S."/>
        </authorList>
    </citation>
    <scope>NUCLEOTIDE SEQUENCE [LARGE SCALE GENOMIC DNA]</scope>
    <source>
        <strain evidence="3">Methanoculleus sp MAB1</strain>
    </source>
</reference>
<name>A0A0X3BNZ7_9EURY</name>
<organism evidence="3 4">
    <name type="scientific">Methanoculleus bourgensis</name>
    <dbReference type="NCBI Taxonomy" id="83986"/>
    <lineage>
        <taxon>Archaea</taxon>
        <taxon>Methanobacteriati</taxon>
        <taxon>Methanobacteriota</taxon>
        <taxon>Stenosarchaea group</taxon>
        <taxon>Methanomicrobia</taxon>
        <taxon>Methanomicrobiales</taxon>
        <taxon>Methanomicrobiaceae</taxon>
        <taxon>Methanoculleus</taxon>
    </lineage>
</organism>
<proteinExistence type="predicted"/>
<accession>A0A0X3BNZ7</accession>
<feature type="transmembrane region" description="Helical" evidence="2">
    <location>
        <begin position="36"/>
        <end position="53"/>
    </location>
</feature>
<keyword evidence="2" id="KW-0472">Membrane</keyword>
<dbReference type="KEGG" id="mema:MMAB1_2347"/>
<dbReference type="EMBL" id="LT158599">
    <property type="protein sequence ID" value="CVK33560.1"/>
    <property type="molecule type" value="Genomic_DNA"/>
</dbReference>
<feature type="region of interest" description="Disordered" evidence="1">
    <location>
        <begin position="53"/>
        <end position="94"/>
    </location>
</feature>
<keyword evidence="2" id="KW-1133">Transmembrane helix</keyword>
<evidence type="ECO:0000313" key="4">
    <source>
        <dbReference type="Proteomes" id="UP000069850"/>
    </source>
</evidence>
<evidence type="ECO:0000313" key="3">
    <source>
        <dbReference type="EMBL" id="CVK33560.1"/>
    </source>
</evidence>
<evidence type="ECO:0000256" key="1">
    <source>
        <dbReference type="SAM" id="MobiDB-lite"/>
    </source>
</evidence>
<dbReference type="AlphaFoldDB" id="A0A0X3BNZ7"/>
<evidence type="ECO:0000256" key="2">
    <source>
        <dbReference type="SAM" id="Phobius"/>
    </source>
</evidence>
<keyword evidence="2" id="KW-0812">Transmembrane</keyword>
<protein>
    <submittedName>
        <fullName evidence="3">Uncharacterized protein</fullName>
    </submittedName>
</protein>
<gene>
    <name evidence="3" type="ORF">MMAB1_2347</name>
</gene>
<dbReference type="Proteomes" id="UP000069850">
    <property type="component" value="Chromosome 1"/>
</dbReference>